<dbReference type="InterPro" id="IPR000847">
    <property type="entry name" value="LysR_HTH_N"/>
</dbReference>
<dbReference type="Gene3D" id="1.10.10.10">
    <property type="entry name" value="Winged helix-like DNA-binding domain superfamily/Winged helix DNA-binding domain"/>
    <property type="match status" value="1"/>
</dbReference>
<evidence type="ECO:0000313" key="6">
    <source>
        <dbReference type="EMBL" id="PEH38875.1"/>
    </source>
</evidence>
<dbReference type="PANTHER" id="PTHR30537">
    <property type="entry name" value="HTH-TYPE TRANSCRIPTIONAL REGULATOR"/>
    <property type="match status" value="1"/>
</dbReference>
<evidence type="ECO:0000256" key="3">
    <source>
        <dbReference type="ARBA" id="ARBA00023125"/>
    </source>
</evidence>
<evidence type="ECO:0000256" key="2">
    <source>
        <dbReference type="ARBA" id="ARBA00023015"/>
    </source>
</evidence>
<sequence>MSTNQIPPLMDEMATFVKVAEAGSFSEAARRIGSTPSAVSRSIARLERALGTRLILRSTRKLRLSDEGLEALRHAGELVAAAKAVMSLAERRSAEPAGTIRISAPRALGRFLIHPNIPDFLAAHPAVDVVLKLDDRQLDPVDDQVDIVFRITDDPPPGLVGRKLMRIEHVVCATPAYLARHGRPAHPRELAAHGCITLSEDPVDTRWRFERGGGTVAVDVRGRYVANHSGVRLEAVLADLGIGGVPRFVAAAALEDGRVEQVLPDWLFKTNYYGDAWAFCSPSRHTAPKILSFLAFIAGRIGQPG</sequence>
<dbReference type="SUPFAM" id="SSF46785">
    <property type="entry name" value="Winged helix' DNA-binding domain"/>
    <property type="match status" value="1"/>
</dbReference>
<dbReference type="GO" id="GO:0003700">
    <property type="term" value="F:DNA-binding transcription factor activity"/>
    <property type="evidence" value="ECO:0007669"/>
    <property type="project" value="InterPro"/>
</dbReference>
<dbReference type="InterPro" id="IPR036390">
    <property type="entry name" value="WH_DNA-bd_sf"/>
</dbReference>
<keyword evidence="3" id="KW-0238">DNA-binding</keyword>
<gene>
    <name evidence="6" type="ORF">CRM94_31585</name>
</gene>
<name>A0A2A7S6F3_BURGA</name>
<feature type="domain" description="HTH lysR-type" evidence="5">
    <location>
        <begin position="8"/>
        <end position="65"/>
    </location>
</feature>
<dbReference type="Proteomes" id="UP000220629">
    <property type="component" value="Unassembled WGS sequence"/>
</dbReference>
<dbReference type="PROSITE" id="PS50931">
    <property type="entry name" value="HTH_LYSR"/>
    <property type="match status" value="1"/>
</dbReference>
<reference evidence="7" key="1">
    <citation type="submission" date="2017-09" db="EMBL/GenBank/DDBJ databases">
        <title>FDA dAtabase for Regulatory Grade micrObial Sequences (FDA-ARGOS): Supporting development and validation of Infectious Disease Dx tests.</title>
        <authorList>
            <person name="Minogue T."/>
            <person name="Wolcott M."/>
            <person name="Wasieloski L."/>
            <person name="Aguilar W."/>
            <person name="Moore D."/>
            <person name="Tallon L."/>
            <person name="Sadzewicz L."/>
            <person name="Ott S."/>
            <person name="Zhao X."/>
            <person name="Nagaraj S."/>
            <person name="Vavikolanu K."/>
            <person name="Aluvathingal J."/>
            <person name="Nadendla S."/>
            <person name="Sichtig H."/>
        </authorList>
    </citation>
    <scope>NUCLEOTIDE SEQUENCE [LARGE SCALE GENOMIC DNA]</scope>
    <source>
        <strain evidence="7">FDAARGOS_390</strain>
    </source>
</reference>
<dbReference type="GO" id="GO:0006351">
    <property type="term" value="P:DNA-templated transcription"/>
    <property type="evidence" value="ECO:0007669"/>
    <property type="project" value="TreeGrafter"/>
</dbReference>
<proteinExistence type="inferred from homology"/>
<dbReference type="Pfam" id="PF00126">
    <property type="entry name" value="HTH_1"/>
    <property type="match status" value="1"/>
</dbReference>
<dbReference type="PANTHER" id="PTHR30537:SF5">
    <property type="entry name" value="HTH-TYPE TRANSCRIPTIONAL ACTIVATOR TTDR-RELATED"/>
    <property type="match status" value="1"/>
</dbReference>
<dbReference type="InterPro" id="IPR058163">
    <property type="entry name" value="LysR-type_TF_proteobact-type"/>
</dbReference>
<evidence type="ECO:0000259" key="5">
    <source>
        <dbReference type="PROSITE" id="PS50931"/>
    </source>
</evidence>
<evidence type="ECO:0000256" key="4">
    <source>
        <dbReference type="ARBA" id="ARBA00023163"/>
    </source>
</evidence>
<comment type="caution">
    <text evidence="6">The sequence shown here is derived from an EMBL/GenBank/DDBJ whole genome shotgun (WGS) entry which is preliminary data.</text>
</comment>
<dbReference type="RefSeq" id="WP_098154220.1">
    <property type="nucleotide sequence ID" value="NZ_CP065595.1"/>
</dbReference>
<dbReference type="CDD" id="cd08422">
    <property type="entry name" value="PBP2_CrgA_like"/>
    <property type="match status" value="1"/>
</dbReference>
<protein>
    <submittedName>
        <fullName evidence="6">Transcriptional regulator</fullName>
    </submittedName>
</protein>
<evidence type="ECO:0000256" key="1">
    <source>
        <dbReference type="ARBA" id="ARBA00009437"/>
    </source>
</evidence>
<dbReference type="InterPro" id="IPR036388">
    <property type="entry name" value="WH-like_DNA-bd_sf"/>
</dbReference>
<evidence type="ECO:0000313" key="7">
    <source>
        <dbReference type="Proteomes" id="UP000220629"/>
    </source>
</evidence>
<accession>A0A2A7S6F3</accession>
<dbReference type="AlphaFoldDB" id="A0A2A7S6F3"/>
<comment type="similarity">
    <text evidence="1">Belongs to the LysR transcriptional regulatory family.</text>
</comment>
<dbReference type="Gene3D" id="3.40.190.290">
    <property type="match status" value="1"/>
</dbReference>
<organism evidence="6 7">
    <name type="scientific">Burkholderia gladioli</name>
    <name type="common">Pseudomonas marginata</name>
    <name type="synonym">Phytomonas marginata</name>
    <dbReference type="NCBI Taxonomy" id="28095"/>
    <lineage>
        <taxon>Bacteria</taxon>
        <taxon>Pseudomonadati</taxon>
        <taxon>Pseudomonadota</taxon>
        <taxon>Betaproteobacteria</taxon>
        <taxon>Burkholderiales</taxon>
        <taxon>Burkholderiaceae</taxon>
        <taxon>Burkholderia</taxon>
    </lineage>
</organism>
<dbReference type="Pfam" id="PF03466">
    <property type="entry name" value="LysR_substrate"/>
    <property type="match status" value="1"/>
</dbReference>
<keyword evidence="4" id="KW-0804">Transcription</keyword>
<dbReference type="SUPFAM" id="SSF53850">
    <property type="entry name" value="Periplasmic binding protein-like II"/>
    <property type="match status" value="1"/>
</dbReference>
<dbReference type="InterPro" id="IPR005119">
    <property type="entry name" value="LysR_subst-bd"/>
</dbReference>
<dbReference type="EMBL" id="PDDY01000004">
    <property type="protein sequence ID" value="PEH38875.1"/>
    <property type="molecule type" value="Genomic_DNA"/>
</dbReference>
<keyword evidence="2" id="KW-0805">Transcription regulation</keyword>
<dbReference type="GO" id="GO:0043565">
    <property type="term" value="F:sequence-specific DNA binding"/>
    <property type="evidence" value="ECO:0007669"/>
    <property type="project" value="TreeGrafter"/>
</dbReference>
<dbReference type="FunFam" id="1.10.10.10:FF:000001">
    <property type="entry name" value="LysR family transcriptional regulator"/>
    <property type="match status" value="1"/>
</dbReference>